<dbReference type="EMBL" id="CAKASE010000083">
    <property type="protein sequence ID" value="CAG9585878.1"/>
    <property type="molecule type" value="Genomic_DNA"/>
</dbReference>
<name>A0A8J2RF65_9NEOP</name>
<evidence type="ECO:0000256" key="2">
    <source>
        <dbReference type="ARBA" id="ARBA00006387"/>
    </source>
</evidence>
<dbReference type="PANTHER" id="PTHR13148:SF0">
    <property type="entry name" value="POST-GPI ATTACHMENT TO PROTEINS FACTOR 3"/>
    <property type="match status" value="1"/>
</dbReference>
<comment type="similarity">
    <text evidence="2 8">Belongs to the PGAP3 family.</text>
</comment>
<feature type="transmembrane region" description="Helical" evidence="8">
    <location>
        <begin position="244"/>
        <end position="260"/>
    </location>
</feature>
<dbReference type="GO" id="GO:0005789">
    <property type="term" value="C:endoplasmic reticulum membrane"/>
    <property type="evidence" value="ECO:0007669"/>
    <property type="project" value="TreeGrafter"/>
</dbReference>
<dbReference type="InterPro" id="IPR007217">
    <property type="entry name" value="Per1-like"/>
</dbReference>
<keyword evidence="5" id="KW-0732">Signal</keyword>
<evidence type="ECO:0000256" key="5">
    <source>
        <dbReference type="ARBA" id="ARBA00022729"/>
    </source>
</evidence>
<comment type="caution">
    <text evidence="9">The sequence shown here is derived from an EMBL/GenBank/DDBJ whole genome shotgun (WGS) entry which is preliminary data.</text>
</comment>
<comment type="function">
    <text evidence="8">Involved in the lipid remodeling steps of GPI-anchor maturation.</text>
</comment>
<reference evidence="9" key="1">
    <citation type="submission" date="2021-09" db="EMBL/GenBank/DDBJ databases">
        <authorList>
            <person name="Martin H S."/>
        </authorList>
    </citation>
    <scope>NUCLEOTIDE SEQUENCE</scope>
</reference>
<evidence type="ECO:0000256" key="7">
    <source>
        <dbReference type="ARBA" id="ARBA00023136"/>
    </source>
</evidence>
<keyword evidence="7 8" id="KW-0472">Membrane</keyword>
<keyword evidence="4 8" id="KW-0812">Transmembrane</keyword>
<evidence type="ECO:0000256" key="8">
    <source>
        <dbReference type="RuleBase" id="RU365066"/>
    </source>
</evidence>
<proteinExistence type="inferred from homology"/>
<keyword evidence="3 8" id="KW-0337">GPI-anchor biosynthesis</keyword>
<dbReference type="PANTHER" id="PTHR13148">
    <property type="entry name" value="PER1-RELATED"/>
    <property type="match status" value="1"/>
</dbReference>
<evidence type="ECO:0000256" key="3">
    <source>
        <dbReference type="ARBA" id="ARBA00022502"/>
    </source>
</evidence>
<sequence>MGYADKSVTLHFDMSSGWTGCQVIEKVKNADFTEEAAALRDTSCKLTMWDCHDECRYHCMWRMVNVFNENGYNLPKFHGKWPFKRIMCLQEPTSVFASFLNLASTMYMHKEIWMRFRVSEAPMVPFWHIFIMVCEVAWVWSMIFHARDTLLTEFMDYSLALAMVMMLFISAVVRLLHEHRLLRVVLVLPLVSYYVAHVVYLHEGHFDYDYNMKVNVFFGVSAGLLWSGWCWYQYRRGLSYPWRLLLFCVWSGSALTLELVDGPPLLGWDTHALWHLTTAPLPLLFYKFVIDDVKHLQVKQKEREIKTL</sequence>
<protein>
    <recommendedName>
        <fullName evidence="8">Post-GPI attachment to proteins factor 3</fullName>
    </recommendedName>
</protein>
<dbReference type="GO" id="GO:0016788">
    <property type="term" value="F:hydrolase activity, acting on ester bonds"/>
    <property type="evidence" value="ECO:0007669"/>
    <property type="project" value="TreeGrafter"/>
</dbReference>
<comment type="subcellular location">
    <subcellularLocation>
        <location evidence="1">Endomembrane system</location>
        <topology evidence="1">Multi-pass membrane protein</topology>
    </subcellularLocation>
    <subcellularLocation>
        <location evidence="8">Golgi apparatus membrane</location>
        <topology evidence="8">Multi-pass membrane protein</topology>
    </subcellularLocation>
</comment>
<feature type="transmembrane region" description="Helical" evidence="8">
    <location>
        <begin position="184"/>
        <end position="202"/>
    </location>
</feature>
<dbReference type="OrthoDB" id="419770at2759"/>
<organism evidence="9 10">
    <name type="scientific">Danaus chrysippus</name>
    <name type="common">African queen</name>
    <dbReference type="NCBI Taxonomy" id="151541"/>
    <lineage>
        <taxon>Eukaryota</taxon>
        <taxon>Metazoa</taxon>
        <taxon>Ecdysozoa</taxon>
        <taxon>Arthropoda</taxon>
        <taxon>Hexapoda</taxon>
        <taxon>Insecta</taxon>
        <taxon>Pterygota</taxon>
        <taxon>Neoptera</taxon>
        <taxon>Endopterygota</taxon>
        <taxon>Lepidoptera</taxon>
        <taxon>Glossata</taxon>
        <taxon>Ditrysia</taxon>
        <taxon>Papilionoidea</taxon>
        <taxon>Nymphalidae</taxon>
        <taxon>Danainae</taxon>
        <taxon>Danaini</taxon>
        <taxon>Danaina</taxon>
        <taxon>Danaus</taxon>
        <taxon>Anosia</taxon>
    </lineage>
</organism>
<feature type="transmembrane region" description="Helical" evidence="8">
    <location>
        <begin position="214"/>
        <end position="232"/>
    </location>
</feature>
<dbReference type="Proteomes" id="UP000789524">
    <property type="component" value="Unassembled WGS sequence"/>
</dbReference>
<keyword evidence="8" id="KW-0333">Golgi apparatus</keyword>
<accession>A0A8J2RF65</accession>
<keyword evidence="6 8" id="KW-1133">Transmembrane helix</keyword>
<evidence type="ECO:0000313" key="9">
    <source>
        <dbReference type="EMBL" id="CAG9585878.1"/>
    </source>
</evidence>
<dbReference type="Pfam" id="PF04080">
    <property type="entry name" value="Per1"/>
    <property type="match status" value="1"/>
</dbReference>
<evidence type="ECO:0000256" key="4">
    <source>
        <dbReference type="ARBA" id="ARBA00022692"/>
    </source>
</evidence>
<comment type="caution">
    <text evidence="8">Lacks conserved residue(s) required for the propagation of feature annotation.</text>
</comment>
<evidence type="ECO:0000256" key="1">
    <source>
        <dbReference type="ARBA" id="ARBA00004127"/>
    </source>
</evidence>
<dbReference type="AlphaFoldDB" id="A0A8J2RF65"/>
<dbReference type="GO" id="GO:0006506">
    <property type="term" value="P:GPI anchor biosynthetic process"/>
    <property type="evidence" value="ECO:0007669"/>
    <property type="project" value="UniProtKB-KW"/>
</dbReference>
<dbReference type="GO" id="GO:0000139">
    <property type="term" value="C:Golgi membrane"/>
    <property type="evidence" value="ECO:0007669"/>
    <property type="project" value="UniProtKB-SubCell"/>
</dbReference>
<gene>
    <name evidence="9" type="ORF">DCHRY22_LOCUS16205</name>
</gene>
<feature type="transmembrane region" description="Helical" evidence="8">
    <location>
        <begin position="124"/>
        <end position="145"/>
    </location>
</feature>
<feature type="transmembrane region" description="Helical" evidence="8">
    <location>
        <begin position="272"/>
        <end position="290"/>
    </location>
</feature>
<keyword evidence="10" id="KW-1185">Reference proteome</keyword>
<evidence type="ECO:0000256" key="6">
    <source>
        <dbReference type="ARBA" id="ARBA00022989"/>
    </source>
</evidence>
<feature type="transmembrane region" description="Helical" evidence="8">
    <location>
        <begin position="157"/>
        <end position="177"/>
    </location>
</feature>
<evidence type="ECO:0000313" key="10">
    <source>
        <dbReference type="Proteomes" id="UP000789524"/>
    </source>
</evidence>